<dbReference type="RefSeq" id="WP_307348597.1">
    <property type="nucleotide sequence ID" value="NZ_JAUSVS010000002.1"/>
</dbReference>
<keyword evidence="2" id="KW-1185">Reference proteome</keyword>
<dbReference type="Proteomes" id="UP001228905">
    <property type="component" value="Unassembled WGS sequence"/>
</dbReference>
<evidence type="ECO:0000313" key="1">
    <source>
        <dbReference type="EMBL" id="MDQ0464158.1"/>
    </source>
</evidence>
<organism evidence="1 2">
    <name type="scientific">Caulobacter ginsengisoli</name>
    <dbReference type="NCBI Taxonomy" id="400775"/>
    <lineage>
        <taxon>Bacteria</taxon>
        <taxon>Pseudomonadati</taxon>
        <taxon>Pseudomonadota</taxon>
        <taxon>Alphaproteobacteria</taxon>
        <taxon>Caulobacterales</taxon>
        <taxon>Caulobacteraceae</taxon>
        <taxon>Caulobacter</taxon>
    </lineage>
</organism>
<gene>
    <name evidence="1" type="ORF">QO010_001929</name>
</gene>
<name>A0ABU0ISM8_9CAUL</name>
<protein>
    <submittedName>
        <fullName evidence="1">Uncharacterized protein</fullName>
    </submittedName>
</protein>
<evidence type="ECO:0000313" key="2">
    <source>
        <dbReference type="Proteomes" id="UP001228905"/>
    </source>
</evidence>
<comment type="caution">
    <text evidence="1">The sequence shown here is derived from an EMBL/GenBank/DDBJ whole genome shotgun (WGS) entry which is preliminary data.</text>
</comment>
<dbReference type="EMBL" id="JAUSVS010000002">
    <property type="protein sequence ID" value="MDQ0464158.1"/>
    <property type="molecule type" value="Genomic_DNA"/>
</dbReference>
<accession>A0ABU0ISM8</accession>
<reference evidence="1 2" key="1">
    <citation type="submission" date="2023-07" db="EMBL/GenBank/DDBJ databases">
        <title>Genomic Encyclopedia of Type Strains, Phase IV (KMG-IV): sequencing the most valuable type-strain genomes for metagenomic binning, comparative biology and taxonomic classification.</title>
        <authorList>
            <person name="Goeker M."/>
        </authorList>
    </citation>
    <scope>NUCLEOTIDE SEQUENCE [LARGE SCALE GENOMIC DNA]</scope>
    <source>
        <strain evidence="1 2">DSM 18695</strain>
    </source>
</reference>
<sequence length="64" mass="7318">MKDYRIFRLDNSGRITSAVEFYCETDQEAIGVAERHENKAGLELWHRGQRIQLFPAPQAVARAG</sequence>
<proteinExistence type="predicted"/>